<gene>
    <name evidence="1" type="ORF">ABT404_53580</name>
</gene>
<evidence type="ECO:0008006" key="3">
    <source>
        <dbReference type="Google" id="ProtNLM"/>
    </source>
</evidence>
<feature type="non-terminal residue" evidence="1">
    <location>
        <position position="121"/>
    </location>
</feature>
<reference evidence="1 2" key="1">
    <citation type="submission" date="2024-06" db="EMBL/GenBank/DDBJ databases">
        <title>The Natural Products Discovery Center: Release of the First 8490 Sequenced Strains for Exploring Actinobacteria Biosynthetic Diversity.</title>
        <authorList>
            <person name="Kalkreuter E."/>
            <person name="Kautsar S.A."/>
            <person name="Yang D."/>
            <person name="Bader C.D."/>
            <person name="Teijaro C.N."/>
            <person name="Fluegel L."/>
            <person name="Davis C.M."/>
            <person name="Simpson J.R."/>
            <person name="Lauterbach L."/>
            <person name="Steele A.D."/>
            <person name="Gui C."/>
            <person name="Meng S."/>
            <person name="Li G."/>
            <person name="Viehrig K."/>
            <person name="Ye F."/>
            <person name="Su P."/>
            <person name="Kiefer A.F."/>
            <person name="Nichols A."/>
            <person name="Cepeda A.J."/>
            <person name="Yan W."/>
            <person name="Fan B."/>
            <person name="Jiang Y."/>
            <person name="Adhikari A."/>
            <person name="Zheng C.-J."/>
            <person name="Schuster L."/>
            <person name="Cowan T.M."/>
            <person name="Smanski M.J."/>
            <person name="Chevrette M.G."/>
            <person name="De Carvalho L.P.S."/>
            <person name="Shen B."/>
        </authorList>
    </citation>
    <scope>NUCLEOTIDE SEQUENCE [LARGE SCALE GENOMIC DNA]</scope>
    <source>
        <strain evidence="1 2">NPDC000234</strain>
    </source>
</reference>
<evidence type="ECO:0000313" key="1">
    <source>
        <dbReference type="EMBL" id="MER7188198.1"/>
    </source>
</evidence>
<comment type="caution">
    <text evidence="1">The sequence shown here is derived from an EMBL/GenBank/DDBJ whole genome shotgun (WGS) entry which is preliminary data.</text>
</comment>
<evidence type="ECO:0000313" key="2">
    <source>
        <dbReference type="Proteomes" id="UP001474181"/>
    </source>
</evidence>
<organism evidence="1 2">
    <name type="scientific">Streptomyces hyaluromycini</name>
    <dbReference type="NCBI Taxonomy" id="1377993"/>
    <lineage>
        <taxon>Bacteria</taxon>
        <taxon>Bacillati</taxon>
        <taxon>Actinomycetota</taxon>
        <taxon>Actinomycetes</taxon>
        <taxon>Kitasatosporales</taxon>
        <taxon>Streptomycetaceae</taxon>
        <taxon>Streptomyces</taxon>
    </lineage>
</organism>
<name>A0ABV1XGQ5_9ACTN</name>
<dbReference type="EMBL" id="JBEPEK010001089">
    <property type="protein sequence ID" value="MER7188198.1"/>
    <property type="molecule type" value="Genomic_DNA"/>
</dbReference>
<accession>A0ABV1XGQ5</accession>
<sequence>MAILWALMAALLLSFALLPVLRRRRGMIEQVHPGHPDAADPADYGFVREEDLDIRMPGPDQDLLDVLDVVQRTQDYRAASQLLAGTEIAGSREVISQASASSHSACGTRSTEMAVGALSIS</sequence>
<proteinExistence type="predicted"/>
<protein>
    <recommendedName>
        <fullName evidence="3">Secreted protein</fullName>
    </recommendedName>
</protein>
<keyword evidence="2" id="KW-1185">Reference proteome</keyword>
<dbReference type="Proteomes" id="UP001474181">
    <property type="component" value="Unassembled WGS sequence"/>
</dbReference>